<keyword evidence="2" id="KW-0732">Signal</keyword>
<feature type="compositionally biased region" description="Polar residues" evidence="1">
    <location>
        <begin position="113"/>
        <end position="122"/>
    </location>
</feature>
<evidence type="ECO:0000313" key="4">
    <source>
        <dbReference type="Proteomes" id="UP000001449"/>
    </source>
</evidence>
<accession>B8C0I3</accession>
<protein>
    <recommendedName>
        <fullName evidence="5">Secreted protein</fullName>
    </recommendedName>
</protein>
<feature type="signal peptide" evidence="2">
    <location>
        <begin position="1"/>
        <end position="24"/>
    </location>
</feature>
<dbReference type="RefSeq" id="XP_002289534.1">
    <property type="nucleotide sequence ID" value="XM_002289498.1"/>
</dbReference>
<dbReference type="AlphaFoldDB" id="B8C0I3"/>
<evidence type="ECO:0008006" key="5">
    <source>
        <dbReference type="Google" id="ProtNLM"/>
    </source>
</evidence>
<dbReference type="InParanoid" id="B8C0I3"/>
<evidence type="ECO:0000256" key="2">
    <source>
        <dbReference type="SAM" id="SignalP"/>
    </source>
</evidence>
<evidence type="ECO:0000313" key="3">
    <source>
        <dbReference type="EMBL" id="EED93071.1"/>
    </source>
</evidence>
<dbReference type="Proteomes" id="UP000001449">
    <property type="component" value="Chromosome 4"/>
</dbReference>
<dbReference type="HOGENOM" id="CLU_1630406_0_0_1"/>
<keyword evidence="4" id="KW-1185">Reference proteome</keyword>
<gene>
    <name evidence="3" type="ORF">THAPSDRAFT_4864</name>
</gene>
<feature type="region of interest" description="Disordered" evidence="1">
    <location>
        <begin position="102"/>
        <end position="122"/>
    </location>
</feature>
<name>B8C0I3_THAPS</name>
<evidence type="ECO:0000256" key="1">
    <source>
        <dbReference type="SAM" id="MobiDB-lite"/>
    </source>
</evidence>
<dbReference type="GeneID" id="7451380"/>
<reference evidence="3 4" key="1">
    <citation type="journal article" date="2004" name="Science">
        <title>The genome of the diatom Thalassiosira pseudonana: ecology, evolution, and metabolism.</title>
        <authorList>
            <person name="Armbrust E.V."/>
            <person name="Berges J.A."/>
            <person name="Bowler C."/>
            <person name="Green B.R."/>
            <person name="Martinez D."/>
            <person name="Putnam N.H."/>
            <person name="Zhou S."/>
            <person name="Allen A.E."/>
            <person name="Apt K.E."/>
            <person name="Bechner M."/>
            <person name="Brzezinski M.A."/>
            <person name="Chaal B.K."/>
            <person name="Chiovitti A."/>
            <person name="Davis A.K."/>
            <person name="Demarest M.S."/>
            <person name="Detter J.C."/>
            <person name="Glavina T."/>
            <person name="Goodstein D."/>
            <person name="Hadi M.Z."/>
            <person name="Hellsten U."/>
            <person name="Hildebrand M."/>
            <person name="Jenkins B.D."/>
            <person name="Jurka J."/>
            <person name="Kapitonov V.V."/>
            <person name="Kroger N."/>
            <person name="Lau W.W."/>
            <person name="Lane T.W."/>
            <person name="Larimer F.W."/>
            <person name="Lippmeier J.C."/>
            <person name="Lucas S."/>
            <person name="Medina M."/>
            <person name="Montsant A."/>
            <person name="Obornik M."/>
            <person name="Parker M.S."/>
            <person name="Palenik B."/>
            <person name="Pazour G.J."/>
            <person name="Richardson P.M."/>
            <person name="Rynearson T.A."/>
            <person name="Saito M.A."/>
            <person name="Schwartz D.C."/>
            <person name="Thamatrakoln K."/>
            <person name="Valentin K."/>
            <person name="Vardi A."/>
            <person name="Wilkerson F.P."/>
            <person name="Rokhsar D.S."/>
        </authorList>
    </citation>
    <scope>NUCLEOTIDE SEQUENCE [LARGE SCALE GENOMIC DNA]</scope>
    <source>
        <strain evidence="3 4">CCMP1335</strain>
    </source>
</reference>
<reference evidence="3 4" key="2">
    <citation type="journal article" date="2008" name="Nature">
        <title>The Phaeodactylum genome reveals the evolutionary history of diatom genomes.</title>
        <authorList>
            <person name="Bowler C."/>
            <person name="Allen A.E."/>
            <person name="Badger J.H."/>
            <person name="Grimwood J."/>
            <person name="Jabbari K."/>
            <person name="Kuo A."/>
            <person name="Maheswari U."/>
            <person name="Martens C."/>
            <person name="Maumus F."/>
            <person name="Otillar R.P."/>
            <person name="Rayko E."/>
            <person name="Salamov A."/>
            <person name="Vandepoele K."/>
            <person name="Beszteri B."/>
            <person name="Gruber A."/>
            <person name="Heijde M."/>
            <person name="Katinka M."/>
            <person name="Mock T."/>
            <person name="Valentin K."/>
            <person name="Verret F."/>
            <person name="Berges J.A."/>
            <person name="Brownlee C."/>
            <person name="Cadoret J.P."/>
            <person name="Chiovitti A."/>
            <person name="Choi C.J."/>
            <person name="Coesel S."/>
            <person name="De Martino A."/>
            <person name="Detter J.C."/>
            <person name="Durkin C."/>
            <person name="Falciatore A."/>
            <person name="Fournet J."/>
            <person name="Haruta M."/>
            <person name="Huysman M.J."/>
            <person name="Jenkins B.D."/>
            <person name="Jiroutova K."/>
            <person name="Jorgensen R.E."/>
            <person name="Joubert Y."/>
            <person name="Kaplan A."/>
            <person name="Kroger N."/>
            <person name="Kroth P.G."/>
            <person name="La Roche J."/>
            <person name="Lindquist E."/>
            <person name="Lommer M."/>
            <person name="Martin-Jezequel V."/>
            <person name="Lopez P.J."/>
            <person name="Lucas S."/>
            <person name="Mangogna M."/>
            <person name="McGinnis K."/>
            <person name="Medlin L.K."/>
            <person name="Montsant A."/>
            <person name="Oudot-Le Secq M.P."/>
            <person name="Napoli C."/>
            <person name="Obornik M."/>
            <person name="Parker M.S."/>
            <person name="Petit J.L."/>
            <person name="Porcel B.M."/>
            <person name="Poulsen N."/>
            <person name="Robison M."/>
            <person name="Rychlewski L."/>
            <person name="Rynearson T.A."/>
            <person name="Schmutz J."/>
            <person name="Shapiro H."/>
            <person name="Siaut M."/>
            <person name="Stanley M."/>
            <person name="Sussman M.R."/>
            <person name="Taylor A.R."/>
            <person name="Vardi A."/>
            <person name="von Dassow P."/>
            <person name="Vyverman W."/>
            <person name="Willis A."/>
            <person name="Wyrwicz L.S."/>
            <person name="Rokhsar D.S."/>
            <person name="Weissenbach J."/>
            <person name="Armbrust E.V."/>
            <person name="Green B.R."/>
            <person name="Van de Peer Y."/>
            <person name="Grigoriev I.V."/>
        </authorList>
    </citation>
    <scope>NUCLEOTIDE SEQUENCE [LARGE SCALE GENOMIC DNA]</scope>
    <source>
        <strain evidence="3 4">CCMP1335</strain>
    </source>
</reference>
<dbReference type="KEGG" id="tps:THAPSDRAFT_4864"/>
<dbReference type="EMBL" id="CM000641">
    <property type="protein sequence ID" value="EED93071.1"/>
    <property type="molecule type" value="Genomic_DNA"/>
</dbReference>
<sequence>MAPPSICCTLVAALICCPINDVDSLSRPGSSVSSRRRGLVDTSEVPVLRSTCIANRSGGLPRCTDIKTRSIPSTDEEVDQSMEHQASLIRHRLDTAKTTTVVSDVNPSEDENSSNPPDDNSTIAYQLAKGRMRRRMWGWQSRWIGSRILVLIRMGRKRARVLE</sequence>
<dbReference type="PaxDb" id="35128-Thaps4864"/>
<organism evidence="3 4">
    <name type="scientific">Thalassiosira pseudonana</name>
    <name type="common">Marine diatom</name>
    <name type="synonym">Cyclotella nana</name>
    <dbReference type="NCBI Taxonomy" id="35128"/>
    <lineage>
        <taxon>Eukaryota</taxon>
        <taxon>Sar</taxon>
        <taxon>Stramenopiles</taxon>
        <taxon>Ochrophyta</taxon>
        <taxon>Bacillariophyta</taxon>
        <taxon>Coscinodiscophyceae</taxon>
        <taxon>Thalassiosirophycidae</taxon>
        <taxon>Thalassiosirales</taxon>
        <taxon>Thalassiosiraceae</taxon>
        <taxon>Thalassiosira</taxon>
    </lineage>
</organism>
<feature type="chain" id="PRO_5002869554" description="Secreted protein" evidence="2">
    <location>
        <begin position="25"/>
        <end position="163"/>
    </location>
</feature>
<proteinExistence type="predicted"/>